<keyword evidence="3" id="KW-1185">Reference proteome</keyword>
<feature type="domain" description="PucR C-terminal helix-turn-helix" evidence="1">
    <location>
        <begin position="372"/>
        <end position="425"/>
    </location>
</feature>
<evidence type="ECO:0000259" key="1">
    <source>
        <dbReference type="Pfam" id="PF13556"/>
    </source>
</evidence>
<dbReference type="RefSeq" id="WP_395246849.1">
    <property type="nucleotide sequence ID" value="NZ_JBINXA010000015.1"/>
</dbReference>
<dbReference type="Proteomes" id="UP001609821">
    <property type="component" value="Unassembled WGS sequence"/>
</dbReference>
<proteinExistence type="predicted"/>
<protein>
    <submittedName>
        <fullName evidence="2">PucR family transcriptional regulator</fullName>
    </submittedName>
</protein>
<evidence type="ECO:0000313" key="3">
    <source>
        <dbReference type="Proteomes" id="UP001609821"/>
    </source>
</evidence>
<name>A0ABW7LVS8_9PSED</name>
<dbReference type="InterPro" id="IPR051448">
    <property type="entry name" value="CdaR-like_regulators"/>
</dbReference>
<dbReference type="PANTHER" id="PTHR33744:SF1">
    <property type="entry name" value="DNA-BINDING TRANSCRIPTIONAL ACTIVATOR ADER"/>
    <property type="match status" value="1"/>
</dbReference>
<dbReference type="Pfam" id="PF13556">
    <property type="entry name" value="HTH_30"/>
    <property type="match status" value="1"/>
</dbReference>
<dbReference type="InterPro" id="IPR025736">
    <property type="entry name" value="PucR_C-HTH_dom"/>
</dbReference>
<dbReference type="InterPro" id="IPR042070">
    <property type="entry name" value="PucR_C-HTH_sf"/>
</dbReference>
<sequence length="438" mass="48813">MRSYSPERFALPDLCRTLTANGNQEAIETAACLDSVVIRRLSATVGSGPILWALEEAARILPRIEEDFADVSELPRREIGANLEAWVLDIVALLADVDGGAMSQQTIPQVARGAARLDVSFERLTRSIRMVQSEYTSRFFLALSNNNLQPEEYTRLVSAISRITDDGLEQLIVHYLDERANLLDSQMVRRRELVKELLAGTEQPSQAMATQIANDLGLTIHQVHTGFVVVHQAHTAMLEQKTIHRDLRAKLRNVEMLIQTDGYTQTAFWITTPVKPGPAILEPVLQTLAEFPRAICTMGEPAQGSQGFRQTHLQARDLASIAPQLASSPVLRWSDHTLTVTLGTHAERAQWFVRSVLGPLADTTEKAHEQRTTLQAYLSSGQSLLQAATQCNVHRNTIVYRLQQIESRLDRPIRDQALQLQCALHLIAQLGDQMLSPK</sequence>
<evidence type="ECO:0000313" key="2">
    <source>
        <dbReference type="EMBL" id="MFH6565641.1"/>
    </source>
</evidence>
<comment type="caution">
    <text evidence="2">The sequence shown here is derived from an EMBL/GenBank/DDBJ whole genome shotgun (WGS) entry which is preliminary data.</text>
</comment>
<organism evidence="2 3">
    <name type="scientific">Pseudomonas kulmbachensis</name>
    <dbReference type="NCBI Taxonomy" id="3043408"/>
    <lineage>
        <taxon>Bacteria</taxon>
        <taxon>Pseudomonadati</taxon>
        <taxon>Pseudomonadota</taxon>
        <taxon>Gammaproteobacteria</taxon>
        <taxon>Pseudomonadales</taxon>
        <taxon>Pseudomonadaceae</taxon>
        <taxon>Pseudomonas</taxon>
    </lineage>
</organism>
<accession>A0ABW7LVS8</accession>
<gene>
    <name evidence="2" type="ORF">ACHMWK_06635</name>
</gene>
<dbReference type="Gene3D" id="1.10.10.2840">
    <property type="entry name" value="PucR C-terminal helix-turn-helix domain"/>
    <property type="match status" value="1"/>
</dbReference>
<reference evidence="2 3" key="1">
    <citation type="submission" date="2024-10" db="EMBL/GenBank/DDBJ databases">
        <title>Aeromonas and Pseudomonas from the Cagarras Archipelago, Rio de Janeiro, Brazil.</title>
        <authorList>
            <person name="Canellas A.L.B."/>
            <person name="Laport M.S."/>
        </authorList>
    </citation>
    <scope>NUCLEOTIDE SEQUENCE [LARGE SCALE GENOMIC DNA]</scope>
    <source>
        <strain evidence="2 3">CPF-4</strain>
    </source>
</reference>
<dbReference type="EMBL" id="JBINXB010000005">
    <property type="protein sequence ID" value="MFH6565641.1"/>
    <property type="molecule type" value="Genomic_DNA"/>
</dbReference>
<dbReference type="PANTHER" id="PTHR33744">
    <property type="entry name" value="CARBOHYDRATE DIACID REGULATOR"/>
    <property type="match status" value="1"/>
</dbReference>